<dbReference type="PANTHER" id="PTHR14340:SF9">
    <property type="entry name" value="FIBRONECTIN TYPE-III DOMAIN-CONTAINING PROTEIN"/>
    <property type="match status" value="1"/>
</dbReference>
<evidence type="ECO:0000313" key="6">
    <source>
        <dbReference type="Proteomes" id="UP000694562"/>
    </source>
</evidence>
<evidence type="ECO:0000259" key="3">
    <source>
        <dbReference type="PROSITE" id="PS50835"/>
    </source>
</evidence>
<dbReference type="PRINTS" id="PR00014">
    <property type="entry name" value="FNTYPEIII"/>
</dbReference>
<dbReference type="SMART" id="SM00408">
    <property type="entry name" value="IGc2"/>
    <property type="match status" value="2"/>
</dbReference>
<dbReference type="Ensembl" id="ENSFTIT00000012474.1">
    <property type="protein sequence ID" value="ENSFTIP00000011954.1"/>
    <property type="gene ID" value="ENSFTIG00000008003.1"/>
</dbReference>
<dbReference type="InterPro" id="IPR036116">
    <property type="entry name" value="FN3_sf"/>
</dbReference>
<dbReference type="CDD" id="cd00063">
    <property type="entry name" value="FN3"/>
    <property type="match status" value="1"/>
</dbReference>
<dbReference type="SUPFAM" id="SSF49265">
    <property type="entry name" value="Fibronectin type III"/>
    <property type="match status" value="1"/>
</dbReference>
<dbReference type="InterPro" id="IPR013783">
    <property type="entry name" value="Ig-like_fold"/>
</dbReference>
<evidence type="ECO:0000313" key="5">
    <source>
        <dbReference type="Ensembl" id="ENSFTIP00000011954.1"/>
    </source>
</evidence>
<dbReference type="Proteomes" id="UP000694562">
    <property type="component" value="Unplaced"/>
</dbReference>
<keyword evidence="2" id="KW-0393">Immunoglobulin domain</keyword>
<name>A0A8C4UI21_FALTI</name>
<dbReference type="InterPro" id="IPR003961">
    <property type="entry name" value="FN3_dom"/>
</dbReference>
<dbReference type="PANTHER" id="PTHR14340">
    <property type="entry name" value="MICROFIBRIL-ASSOCIATED GLYCOPROTEIN 3"/>
    <property type="match status" value="1"/>
</dbReference>
<dbReference type="InterPro" id="IPR003598">
    <property type="entry name" value="Ig_sub2"/>
</dbReference>
<reference evidence="5" key="1">
    <citation type="submission" date="2025-08" db="UniProtKB">
        <authorList>
            <consortium name="Ensembl"/>
        </authorList>
    </citation>
    <scope>IDENTIFICATION</scope>
</reference>
<dbReference type="OrthoDB" id="5969272at2759"/>
<dbReference type="InterPro" id="IPR013098">
    <property type="entry name" value="Ig_I-set"/>
</dbReference>
<dbReference type="FunFam" id="2.60.40.10:FF:000003">
    <property type="entry name" value="Titin isoform E"/>
    <property type="match status" value="1"/>
</dbReference>
<evidence type="ECO:0000256" key="2">
    <source>
        <dbReference type="ARBA" id="ARBA00023319"/>
    </source>
</evidence>
<dbReference type="SMART" id="SM00409">
    <property type="entry name" value="IG"/>
    <property type="match status" value="2"/>
</dbReference>
<keyword evidence="1" id="KW-0677">Repeat</keyword>
<dbReference type="Pfam" id="PF07679">
    <property type="entry name" value="I-set"/>
    <property type="match status" value="2"/>
</dbReference>
<organism evidence="5 6">
    <name type="scientific">Falco tinnunculus</name>
    <name type="common">Common kestrel</name>
    <dbReference type="NCBI Taxonomy" id="100819"/>
    <lineage>
        <taxon>Eukaryota</taxon>
        <taxon>Metazoa</taxon>
        <taxon>Chordata</taxon>
        <taxon>Craniata</taxon>
        <taxon>Vertebrata</taxon>
        <taxon>Euteleostomi</taxon>
        <taxon>Archelosauria</taxon>
        <taxon>Archosauria</taxon>
        <taxon>Dinosauria</taxon>
        <taxon>Saurischia</taxon>
        <taxon>Theropoda</taxon>
        <taxon>Coelurosauria</taxon>
        <taxon>Aves</taxon>
        <taxon>Neognathae</taxon>
        <taxon>Neoaves</taxon>
        <taxon>Telluraves</taxon>
        <taxon>Australaves</taxon>
        <taxon>Falconiformes</taxon>
        <taxon>Falconidae</taxon>
        <taxon>Falco</taxon>
    </lineage>
</organism>
<dbReference type="FunFam" id="2.60.40.10:FF:001581">
    <property type="entry name" value="titin isoform X1"/>
    <property type="match status" value="1"/>
</dbReference>
<feature type="domain" description="Fibronectin type-III" evidence="4">
    <location>
        <begin position="192"/>
        <end position="289"/>
    </location>
</feature>
<evidence type="ECO:0000256" key="1">
    <source>
        <dbReference type="ARBA" id="ARBA00022737"/>
    </source>
</evidence>
<dbReference type="InterPro" id="IPR007110">
    <property type="entry name" value="Ig-like_dom"/>
</dbReference>
<accession>A0A8C4UI21</accession>
<dbReference type="Pfam" id="PF00041">
    <property type="entry name" value="fn3"/>
    <property type="match status" value="1"/>
</dbReference>
<feature type="domain" description="Ig-like" evidence="3">
    <location>
        <begin position="98"/>
        <end position="188"/>
    </location>
</feature>
<dbReference type="InterPro" id="IPR036179">
    <property type="entry name" value="Ig-like_dom_sf"/>
</dbReference>
<dbReference type="PROSITE" id="PS50835">
    <property type="entry name" value="IG_LIKE"/>
    <property type="match status" value="1"/>
</dbReference>
<dbReference type="AlphaFoldDB" id="A0A8C4UI21"/>
<dbReference type="PROSITE" id="PS50853">
    <property type="entry name" value="FN3"/>
    <property type="match status" value="1"/>
</dbReference>
<keyword evidence="6" id="KW-1185">Reference proteome</keyword>
<dbReference type="FunFam" id="2.60.40.10:FF:000214">
    <property type="entry name" value="titin isoform X1"/>
    <property type="match status" value="1"/>
</dbReference>
<proteinExistence type="predicted"/>
<reference evidence="5" key="2">
    <citation type="submission" date="2025-09" db="UniProtKB">
        <authorList>
            <consortium name="Ensembl"/>
        </authorList>
    </citation>
    <scope>IDENTIFICATION</scope>
</reference>
<sequence>MVRSVLLPEIELDFAVPLKDVTVPERRQARFECVLTREANVIWSKGTDILKIGEKFDIIADGKKHILVINDSQFDDEGEYTAEVDGKKSTARLFVEGKYFLMNETIKNYSAVEKDDITLECELSKDVPVKWYKDGEELVASNRISIKTDGLRRILKIKKAAENDKGVYECDCGTDKTSANVGVERKLSCLDPPSPPRWLEVINITKNTADLKWTVPEKDGGSPITNYIVEKRDVRRKGWQTVDTTVKDTKYTVSPLTEGSLYVFRVAAENAIGQSDYCEIEDSVLAKDTFSKFQICLLSDQ</sequence>
<dbReference type="OMA" id="KFQICLL"/>
<evidence type="ECO:0000259" key="4">
    <source>
        <dbReference type="PROSITE" id="PS50853"/>
    </source>
</evidence>
<dbReference type="SUPFAM" id="SSF48726">
    <property type="entry name" value="Immunoglobulin"/>
    <property type="match status" value="2"/>
</dbReference>
<dbReference type="Gene3D" id="2.60.40.10">
    <property type="entry name" value="Immunoglobulins"/>
    <property type="match status" value="3"/>
</dbReference>
<dbReference type="SMART" id="SM00060">
    <property type="entry name" value="FN3"/>
    <property type="match status" value="1"/>
</dbReference>
<dbReference type="InterPro" id="IPR003599">
    <property type="entry name" value="Ig_sub"/>
</dbReference>
<protein>
    <submittedName>
        <fullName evidence="5">Uncharacterized protein</fullName>
    </submittedName>
</protein>